<dbReference type="PANTHER" id="PTHR39613">
    <property type="entry name" value="ANCHORED CELL WALL PROTEIN, PUTATIVE (AFU_ORTHOLOGUE AFUA_4G08960)-RELATED"/>
    <property type="match status" value="1"/>
</dbReference>
<comment type="caution">
    <text evidence="4">The sequence shown here is derived from an EMBL/GenBank/DDBJ whole genome shotgun (WGS) entry which is preliminary data.</text>
</comment>
<dbReference type="PANTHER" id="PTHR39613:SF1">
    <property type="entry name" value="ANCHORED CELL WALL PROTEIN, PUTATIVE (AFU_ORTHOLOGUE AFUA_4G08960)-RELATED"/>
    <property type="match status" value="1"/>
</dbReference>
<reference evidence="4 5" key="1">
    <citation type="submission" date="2024-03" db="EMBL/GenBank/DDBJ databases">
        <title>Genome-scale model development and genomic sequencing of the oleaginous clade Lipomyces.</title>
        <authorList>
            <consortium name="Lawrence Berkeley National Laboratory"/>
            <person name="Czajka J.J."/>
            <person name="Han Y."/>
            <person name="Kim J."/>
            <person name="Mondo S.J."/>
            <person name="Hofstad B.A."/>
            <person name="Robles A."/>
            <person name="Haridas S."/>
            <person name="Riley R."/>
            <person name="LaButti K."/>
            <person name="Pangilinan J."/>
            <person name="Andreopoulos W."/>
            <person name="Lipzen A."/>
            <person name="Yan J."/>
            <person name="Wang M."/>
            <person name="Ng V."/>
            <person name="Grigoriev I.V."/>
            <person name="Spatafora J.W."/>
            <person name="Magnuson J.K."/>
            <person name="Baker S.E."/>
            <person name="Pomraning K.R."/>
        </authorList>
    </citation>
    <scope>NUCLEOTIDE SEQUENCE [LARGE SCALE GENOMIC DNA]</scope>
    <source>
        <strain evidence="4 5">Phaff 52-87</strain>
    </source>
</reference>
<accession>A0ABR1F2C6</accession>
<sequence length="340" mass="34704">MYTRSVLLAASASLAALAAADSCLPTSAFSLTTSEGGLSQIYDGQVRTGLSLGQIYDGQVRTGNDTSCLTLVASSNGTLSDITGRPCYVTPYHQFECTAALQDNATPYGFCVESGLLTYEGNSTFYACDTGVDDQANIYVEEISAPACTAINLIVGSENCGTCTASTVVSTVVSTVAATVTETTAETVTVSGAGETVTVTGAGETVTVAETETSEVTVTAVGSTVVTPSTVYATVTATATATVTKTEYDTAITTAIAATTVVEESTVVAPTTVVEESTVVAPTTVVEESTVVAPTTVVEESTVVAPTTLRPPSSRSPPSLPLPQSSRSRLLLLLPLPPRL</sequence>
<keyword evidence="5" id="KW-1185">Reference proteome</keyword>
<dbReference type="Proteomes" id="UP001498771">
    <property type="component" value="Unassembled WGS sequence"/>
</dbReference>
<feature type="chain" id="PRO_5045830138" description="Cell wall mannoprotein PIR1-like C-terminal domain-containing protein" evidence="2">
    <location>
        <begin position="21"/>
        <end position="340"/>
    </location>
</feature>
<feature type="signal peptide" evidence="2">
    <location>
        <begin position="1"/>
        <end position="20"/>
    </location>
</feature>
<dbReference type="InterPro" id="IPR054508">
    <property type="entry name" value="PIR1-like_C"/>
</dbReference>
<dbReference type="EMBL" id="JBBJBU010000009">
    <property type="protein sequence ID" value="KAK7203992.1"/>
    <property type="molecule type" value="Genomic_DNA"/>
</dbReference>
<dbReference type="GeneID" id="90035602"/>
<feature type="domain" description="Cell wall mannoprotein PIR1-like C-terminal" evidence="3">
    <location>
        <begin position="77"/>
        <end position="151"/>
    </location>
</feature>
<evidence type="ECO:0000256" key="2">
    <source>
        <dbReference type="SAM" id="SignalP"/>
    </source>
</evidence>
<protein>
    <recommendedName>
        <fullName evidence="3">Cell wall mannoprotein PIR1-like C-terminal domain-containing protein</fullName>
    </recommendedName>
</protein>
<dbReference type="Pfam" id="PF22799">
    <property type="entry name" value="PIR1-like_C"/>
    <property type="match status" value="1"/>
</dbReference>
<evidence type="ECO:0000313" key="4">
    <source>
        <dbReference type="EMBL" id="KAK7203992.1"/>
    </source>
</evidence>
<feature type="region of interest" description="Disordered" evidence="1">
    <location>
        <begin position="303"/>
        <end position="324"/>
    </location>
</feature>
<gene>
    <name evidence="4" type="ORF">BZA70DRAFT_197533</name>
</gene>
<dbReference type="RefSeq" id="XP_064767025.1">
    <property type="nucleotide sequence ID" value="XM_064910090.1"/>
</dbReference>
<proteinExistence type="predicted"/>
<organism evidence="4 5">
    <name type="scientific">Myxozyma melibiosi</name>
    <dbReference type="NCBI Taxonomy" id="54550"/>
    <lineage>
        <taxon>Eukaryota</taxon>
        <taxon>Fungi</taxon>
        <taxon>Dikarya</taxon>
        <taxon>Ascomycota</taxon>
        <taxon>Saccharomycotina</taxon>
        <taxon>Lipomycetes</taxon>
        <taxon>Lipomycetales</taxon>
        <taxon>Lipomycetaceae</taxon>
        <taxon>Myxozyma</taxon>
    </lineage>
</organism>
<evidence type="ECO:0000259" key="3">
    <source>
        <dbReference type="Pfam" id="PF22799"/>
    </source>
</evidence>
<feature type="compositionally biased region" description="Low complexity" evidence="1">
    <location>
        <begin position="303"/>
        <end position="313"/>
    </location>
</feature>
<name>A0ABR1F2C6_9ASCO</name>
<evidence type="ECO:0000256" key="1">
    <source>
        <dbReference type="SAM" id="MobiDB-lite"/>
    </source>
</evidence>
<keyword evidence="2" id="KW-0732">Signal</keyword>
<evidence type="ECO:0000313" key="5">
    <source>
        <dbReference type="Proteomes" id="UP001498771"/>
    </source>
</evidence>